<evidence type="ECO:0000313" key="2">
    <source>
        <dbReference type="EMBL" id="TKR61329.1"/>
    </source>
</evidence>
<accession>A0A4U5LYJ6</accession>
<organism evidence="2 3">
    <name type="scientific">Steinernema carpocapsae</name>
    <name type="common">Entomopathogenic nematode</name>
    <dbReference type="NCBI Taxonomy" id="34508"/>
    <lineage>
        <taxon>Eukaryota</taxon>
        <taxon>Metazoa</taxon>
        <taxon>Ecdysozoa</taxon>
        <taxon>Nematoda</taxon>
        <taxon>Chromadorea</taxon>
        <taxon>Rhabditida</taxon>
        <taxon>Tylenchina</taxon>
        <taxon>Panagrolaimomorpha</taxon>
        <taxon>Strongyloidoidea</taxon>
        <taxon>Steinernematidae</taxon>
        <taxon>Steinernema</taxon>
    </lineage>
</organism>
<dbReference type="OrthoDB" id="5876883at2759"/>
<gene>
    <name evidence="2" type="ORF">L596_028449</name>
</gene>
<keyword evidence="3" id="KW-1185">Reference proteome</keyword>
<dbReference type="STRING" id="34508.A0A4U5LYJ6"/>
<sequence>MRNLTEVYTCKECEVEDQPVLPADARSKVPKSACLKRENRPLSSRSPGSNGSRLRLKWLLSGAAKCVSSAVRSFRLKESVVCVKHGFLIIPPRTTGQLQPLDVFFNRQLKAFHRRLTELLCRLKPEFVVAVRKNLASMLNLLAWQFAAPRYQEMIKLAWYKAGYLEEHPAEFVTPEKFCFRFQNLDANCACGKWAVFRCSYCVHHCCIDHTIGHSCE</sequence>
<dbReference type="Pfam" id="PF04236">
    <property type="entry name" value="Transp_Tc5_C"/>
    <property type="match status" value="1"/>
</dbReference>
<dbReference type="AlphaFoldDB" id="A0A4U5LYJ6"/>
<protein>
    <recommendedName>
        <fullName evidence="1">Transposase Tc5 C-terminal domain-containing protein</fullName>
    </recommendedName>
</protein>
<feature type="domain" description="Transposase Tc5 C-terminal" evidence="1">
    <location>
        <begin position="159"/>
        <end position="212"/>
    </location>
</feature>
<evidence type="ECO:0000313" key="3">
    <source>
        <dbReference type="Proteomes" id="UP000298663"/>
    </source>
</evidence>
<comment type="caution">
    <text evidence="2">The sequence shown here is derived from an EMBL/GenBank/DDBJ whole genome shotgun (WGS) entry which is preliminary data.</text>
</comment>
<dbReference type="Proteomes" id="UP000298663">
    <property type="component" value="Unassembled WGS sequence"/>
</dbReference>
<proteinExistence type="predicted"/>
<dbReference type="EMBL" id="AZBU02000011">
    <property type="protein sequence ID" value="TKR61329.1"/>
    <property type="molecule type" value="Genomic_DNA"/>
</dbReference>
<evidence type="ECO:0000259" key="1">
    <source>
        <dbReference type="Pfam" id="PF04236"/>
    </source>
</evidence>
<name>A0A4U5LYJ6_STECR</name>
<reference evidence="2 3" key="2">
    <citation type="journal article" date="2019" name="G3 (Bethesda)">
        <title>Hybrid Assembly of the Genome of the Entomopathogenic Nematode Steinernema carpocapsae Identifies the X-Chromosome.</title>
        <authorList>
            <person name="Serra L."/>
            <person name="Macchietto M."/>
            <person name="Macias-Munoz A."/>
            <person name="McGill C.J."/>
            <person name="Rodriguez I.M."/>
            <person name="Rodriguez B."/>
            <person name="Murad R."/>
            <person name="Mortazavi A."/>
        </authorList>
    </citation>
    <scope>NUCLEOTIDE SEQUENCE [LARGE SCALE GENOMIC DNA]</scope>
    <source>
        <strain evidence="2 3">ALL</strain>
    </source>
</reference>
<reference evidence="2 3" key="1">
    <citation type="journal article" date="2015" name="Genome Biol.">
        <title>Comparative genomics of Steinernema reveals deeply conserved gene regulatory networks.</title>
        <authorList>
            <person name="Dillman A.R."/>
            <person name="Macchietto M."/>
            <person name="Porter C.F."/>
            <person name="Rogers A."/>
            <person name="Williams B."/>
            <person name="Antoshechkin I."/>
            <person name="Lee M.M."/>
            <person name="Goodwin Z."/>
            <person name="Lu X."/>
            <person name="Lewis E.E."/>
            <person name="Goodrich-Blair H."/>
            <person name="Stock S.P."/>
            <person name="Adams B.J."/>
            <person name="Sternberg P.W."/>
            <person name="Mortazavi A."/>
        </authorList>
    </citation>
    <scope>NUCLEOTIDE SEQUENCE [LARGE SCALE GENOMIC DNA]</scope>
    <source>
        <strain evidence="2 3">ALL</strain>
    </source>
</reference>
<dbReference type="InterPro" id="IPR007350">
    <property type="entry name" value="Transposase_Tc5_C"/>
</dbReference>